<dbReference type="Pfam" id="PF00096">
    <property type="entry name" value="zf-C2H2"/>
    <property type="match status" value="7"/>
</dbReference>
<dbReference type="PROSITE" id="PS00028">
    <property type="entry name" value="ZINC_FINGER_C2H2_1"/>
    <property type="match status" value="7"/>
</dbReference>
<sequence length="447" mass="49919">MSNNVSCVACRTRGSGMVAIYHHPNGLDQMFTSVTAVEVEPEDHLCIPCYDDLKAAHLFKQKCIQNNILRISRPSTGRSRVEVGQGQEVVAPQPNVVVPSKVELVPSAEISTTTIADGDILEEHLVIRSDVSEDEVEEEEDDAELLEEDVIVEGKVILDGLVPAETAEPDEADSAEDVKPGPSHDLVQSADEQAFATAPEEEAHSIRCDECNKAFKKLHLLQRHMKACHQGADSTDDCGEQSTAGALATLPAVHNLMCEFCFQEFSVLAEKYEHETAHMTEPKPFKCPHCQSTFKDKVGLRSHIRIHSAVKRFKCQYCEMRFHQRGNLTAHERTHVGAKPFLCPQCGKGFAESGNLKNHIRYHTGERPYACSECPKRFRTHYSRTVHYRSHSNERPFRCGECDKGFYSSGKLIIHRRVHSGEKPYKCGSCPAKFADSSGLKRHSKTH</sequence>
<dbReference type="EnsemblMetazoa" id="AALFPA23_021184.R31284">
    <property type="protein sequence ID" value="AALFPA23_021184.P31284"/>
    <property type="gene ID" value="AALFPA23_021184"/>
</dbReference>
<accession>A0ABM1ZS92</accession>
<dbReference type="SUPFAM" id="SSF57667">
    <property type="entry name" value="beta-beta-alpha zinc fingers"/>
    <property type="match status" value="3"/>
</dbReference>
<dbReference type="SMART" id="SM00355">
    <property type="entry name" value="ZnF_C2H2"/>
    <property type="match status" value="8"/>
</dbReference>
<evidence type="ECO:0000256" key="1">
    <source>
        <dbReference type="ARBA" id="ARBA00022723"/>
    </source>
</evidence>
<dbReference type="PROSITE" id="PS50157">
    <property type="entry name" value="ZINC_FINGER_C2H2_2"/>
    <property type="match status" value="7"/>
</dbReference>
<feature type="domain" description="C2H2-type" evidence="5">
    <location>
        <begin position="285"/>
        <end position="312"/>
    </location>
</feature>
<organism evidence="6 7">
    <name type="scientific">Aedes albopictus</name>
    <name type="common">Asian tiger mosquito</name>
    <name type="synonym">Stegomyia albopicta</name>
    <dbReference type="NCBI Taxonomy" id="7160"/>
    <lineage>
        <taxon>Eukaryota</taxon>
        <taxon>Metazoa</taxon>
        <taxon>Ecdysozoa</taxon>
        <taxon>Arthropoda</taxon>
        <taxon>Hexapoda</taxon>
        <taxon>Insecta</taxon>
        <taxon>Pterygota</taxon>
        <taxon>Neoptera</taxon>
        <taxon>Endopterygota</taxon>
        <taxon>Diptera</taxon>
        <taxon>Nematocera</taxon>
        <taxon>Culicoidea</taxon>
        <taxon>Culicidae</taxon>
        <taxon>Culicinae</taxon>
        <taxon>Aedini</taxon>
        <taxon>Aedes</taxon>
        <taxon>Stegomyia</taxon>
    </lineage>
</organism>
<dbReference type="PANTHER" id="PTHR23235:SF120">
    <property type="entry name" value="KRUPPEL-LIKE FACTOR 15"/>
    <property type="match status" value="1"/>
</dbReference>
<dbReference type="Proteomes" id="UP000069940">
    <property type="component" value="Unassembled WGS sequence"/>
</dbReference>
<evidence type="ECO:0000256" key="2">
    <source>
        <dbReference type="ARBA" id="ARBA00022771"/>
    </source>
</evidence>
<dbReference type="SMART" id="SM00868">
    <property type="entry name" value="zf-AD"/>
    <property type="match status" value="1"/>
</dbReference>
<evidence type="ECO:0000259" key="5">
    <source>
        <dbReference type="PROSITE" id="PS50157"/>
    </source>
</evidence>
<reference evidence="6" key="2">
    <citation type="submission" date="2025-05" db="UniProtKB">
        <authorList>
            <consortium name="EnsemblMetazoa"/>
        </authorList>
    </citation>
    <scope>IDENTIFICATION</scope>
    <source>
        <strain evidence="6">Foshan</strain>
    </source>
</reference>
<feature type="domain" description="C2H2-type" evidence="5">
    <location>
        <begin position="206"/>
        <end position="234"/>
    </location>
</feature>
<proteinExistence type="predicted"/>
<keyword evidence="2 4" id="KW-0863">Zinc-finger</keyword>
<evidence type="ECO:0000256" key="3">
    <source>
        <dbReference type="ARBA" id="ARBA00022833"/>
    </source>
</evidence>
<dbReference type="RefSeq" id="XP_062713653.1">
    <property type="nucleotide sequence ID" value="XM_062857669.1"/>
</dbReference>
<feature type="domain" description="C2H2-type" evidence="5">
    <location>
        <begin position="341"/>
        <end position="368"/>
    </location>
</feature>
<reference evidence="7" key="1">
    <citation type="journal article" date="2015" name="Proc. Natl. Acad. Sci. U.S.A.">
        <title>Genome sequence of the Asian Tiger mosquito, Aedes albopictus, reveals insights into its biology, genetics, and evolution.</title>
        <authorList>
            <person name="Chen X.G."/>
            <person name="Jiang X."/>
            <person name="Gu J."/>
            <person name="Xu M."/>
            <person name="Wu Y."/>
            <person name="Deng Y."/>
            <person name="Zhang C."/>
            <person name="Bonizzoni M."/>
            <person name="Dermauw W."/>
            <person name="Vontas J."/>
            <person name="Armbruster P."/>
            <person name="Huang X."/>
            <person name="Yang Y."/>
            <person name="Zhang H."/>
            <person name="He W."/>
            <person name="Peng H."/>
            <person name="Liu Y."/>
            <person name="Wu K."/>
            <person name="Chen J."/>
            <person name="Lirakis M."/>
            <person name="Topalis P."/>
            <person name="Van Leeuwen T."/>
            <person name="Hall A.B."/>
            <person name="Jiang X."/>
            <person name="Thorpe C."/>
            <person name="Mueller R.L."/>
            <person name="Sun C."/>
            <person name="Waterhouse R.M."/>
            <person name="Yan G."/>
            <person name="Tu Z.J."/>
            <person name="Fang X."/>
            <person name="James A.A."/>
        </authorList>
    </citation>
    <scope>NUCLEOTIDE SEQUENCE [LARGE SCALE GENOMIC DNA]</scope>
    <source>
        <strain evidence="7">Foshan</strain>
    </source>
</reference>
<keyword evidence="7" id="KW-1185">Reference proteome</keyword>
<feature type="domain" description="C2H2-type" evidence="5">
    <location>
        <begin position="397"/>
        <end position="424"/>
    </location>
</feature>
<feature type="domain" description="C2H2-type" evidence="5">
    <location>
        <begin position="425"/>
        <end position="447"/>
    </location>
</feature>
<evidence type="ECO:0000313" key="6">
    <source>
        <dbReference type="EnsemblMetazoa" id="AALFPA23_021184.P31284"/>
    </source>
</evidence>
<dbReference type="InterPro" id="IPR012934">
    <property type="entry name" value="Znf_AD"/>
</dbReference>
<dbReference type="Gene3D" id="3.30.160.60">
    <property type="entry name" value="Classic Zinc Finger"/>
    <property type="match status" value="7"/>
</dbReference>
<dbReference type="InterPro" id="IPR013087">
    <property type="entry name" value="Znf_C2H2_type"/>
</dbReference>
<dbReference type="PANTHER" id="PTHR23235">
    <property type="entry name" value="KRUEPPEL-LIKE TRANSCRIPTION FACTOR"/>
    <property type="match status" value="1"/>
</dbReference>
<name>A0ABM1ZS92_AEDAL</name>
<feature type="domain" description="C2H2-type" evidence="5">
    <location>
        <begin position="313"/>
        <end position="340"/>
    </location>
</feature>
<dbReference type="InterPro" id="IPR036236">
    <property type="entry name" value="Znf_C2H2_sf"/>
</dbReference>
<keyword evidence="1" id="KW-0479">Metal-binding</keyword>
<evidence type="ECO:0000256" key="4">
    <source>
        <dbReference type="PROSITE-ProRule" id="PRU00042"/>
    </source>
</evidence>
<protein>
    <recommendedName>
        <fullName evidence="5">C2H2-type domain-containing protein</fullName>
    </recommendedName>
</protein>
<keyword evidence="3" id="KW-0862">Zinc</keyword>
<dbReference type="GeneID" id="109410390"/>
<feature type="domain" description="C2H2-type" evidence="5">
    <location>
        <begin position="369"/>
        <end position="396"/>
    </location>
</feature>
<evidence type="ECO:0000313" key="7">
    <source>
        <dbReference type="Proteomes" id="UP000069940"/>
    </source>
</evidence>